<name>A0AAV4SQ52_9ARAC</name>
<evidence type="ECO:0000313" key="1">
    <source>
        <dbReference type="EMBL" id="GIY34562.1"/>
    </source>
</evidence>
<dbReference type="AlphaFoldDB" id="A0AAV4SQ52"/>
<accession>A0AAV4SQ52</accession>
<keyword evidence="2" id="KW-1185">Reference proteome</keyword>
<gene>
    <name evidence="1" type="ORF">CDAR_540521</name>
</gene>
<organism evidence="1 2">
    <name type="scientific">Caerostris darwini</name>
    <dbReference type="NCBI Taxonomy" id="1538125"/>
    <lineage>
        <taxon>Eukaryota</taxon>
        <taxon>Metazoa</taxon>
        <taxon>Ecdysozoa</taxon>
        <taxon>Arthropoda</taxon>
        <taxon>Chelicerata</taxon>
        <taxon>Arachnida</taxon>
        <taxon>Araneae</taxon>
        <taxon>Araneomorphae</taxon>
        <taxon>Entelegynae</taxon>
        <taxon>Araneoidea</taxon>
        <taxon>Araneidae</taxon>
        <taxon>Caerostris</taxon>
    </lineage>
</organism>
<sequence>MLCIRAELCNLISTDWMRDWCKMDEKDLEVVFASRHAAKTFMELAALQLASTHGEPTAEIYVETGLGVLTWVTGQS</sequence>
<reference evidence="1 2" key="1">
    <citation type="submission" date="2021-06" db="EMBL/GenBank/DDBJ databases">
        <title>Caerostris darwini draft genome.</title>
        <authorList>
            <person name="Kono N."/>
            <person name="Arakawa K."/>
        </authorList>
    </citation>
    <scope>NUCLEOTIDE SEQUENCE [LARGE SCALE GENOMIC DNA]</scope>
</reference>
<dbReference type="EMBL" id="BPLQ01008078">
    <property type="protein sequence ID" value="GIY34562.1"/>
    <property type="molecule type" value="Genomic_DNA"/>
</dbReference>
<proteinExistence type="predicted"/>
<dbReference type="Proteomes" id="UP001054837">
    <property type="component" value="Unassembled WGS sequence"/>
</dbReference>
<evidence type="ECO:0000313" key="2">
    <source>
        <dbReference type="Proteomes" id="UP001054837"/>
    </source>
</evidence>
<protein>
    <submittedName>
        <fullName evidence="1">Uncharacterized protein</fullName>
    </submittedName>
</protein>
<comment type="caution">
    <text evidence="1">The sequence shown here is derived from an EMBL/GenBank/DDBJ whole genome shotgun (WGS) entry which is preliminary data.</text>
</comment>